<feature type="signal peptide" evidence="5">
    <location>
        <begin position="1"/>
        <end position="20"/>
    </location>
</feature>
<organism evidence="7 8">
    <name type="scientific">Scytalidium lignicola</name>
    <name type="common">Hyphomycete</name>
    <dbReference type="NCBI Taxonomy" id="5539"/>
    <lineage>
        <taxon>Eukaryota</taxon>
        <taxon>Fungi</taxon>
        <taxon>Dikarya</taxon>
        <taxon>Ascomycota</taxon>
        <taxon>Pezizomycotina</taxon>
        <taxon>Leotiomycetes</taxon>
        <taxon>Leotiomycetes incertae sedis</taxon>
        <taxon>Scytalidium</taxon>
    </lineage>
</organism>
<reference evidence="7 8" key="1">
    <citation type="submission" date="2018-05" db="EMBL/GenBank/DDBJ databases">
        <title>Draft genome sequence of Scytalidium lignicola DSM 105466, a ubiquitous saprotrophic fungus.</title>
        <authorList>
            <person name="Buettner E."/>
            <person name="Gebauer A.M."/>
            <person name="Hofrichter M."/>
            <person name="Liers C."/>
            <person name="Kellner H."/>
        </authorList>
    </citation>
    <scope>NUCLEOTIDE SEQUENCE [LARGE SCALE GENOMIC DNA]</scope>
    <source>
        <strain evidence="7 8">DSM 105466</strain>
    </source>
</reference>
<dbReference type="PROSITE" id="PS00141">
    <property type="entry name" value="ASP_PROTEASE"/>
    <property type="match status" value="1"/>
</dbReference>
<dbReference type="InterPro" id="IPR021109">
    <property type="entry name" value="Peptidase_aspartic_dom_sf"/>
</dbReference>
<dbReference type="PROSITE" id="PS51767">
    <property type="entry name" value="PEPTIDASE_A1"/>
    <property type="match status" value="1"/>
</dbReference>
<dbReference type="InterPro" id="IPR001969">
    <property type="entry name" value="Aspartic_peptidase_AS"/>
</dbReference>
<feature type="active site" evidence="3">
    <location>
        <position position="116"/>
    </location>
</feature>
<keyword evidence="8" id="KW-1185">Reference proteome</keyword>
<dbReference type="EMBL" id="NCSJ02000212">
    <property type="protein sequence ID" value="RFU27306.1"/>
    <property type="molecule type" value="Genomic_DNA"/>
</dbReference>
<name>A0A3E2H1M3_SCYLI</name>
<feature type="active site" evidence="3">
    <location>
        <position position="334"/>
    </location>
</feature>
<dbReference type="PANTHER" id="PTHR47966:SF47">
    <property type="entry name" value="ENDOPEPTIDASE, PUTATIVE (AFU_ORTHOLOGUE AFUA_3G01220)-RELATED"/>
    <property type="match status" value="1"/>
</dbReference>
<evidence type="ECO:0000256" key="5">
    <source>
        <dbReference type="SAM" id="SignalP"/>
    </source>
</evidence>
<dbReference type="InterPro" id="IPR034164">
    <property type="entry name" value="Pepsin-like_dom"/>
</dbReference>
<keyword evidence="5" id="KW-0732">Signal</keyword>
<dbReference type="GO" id="GO:0000324">
    <property type="term" value="C:fungal-type vacuole"/>
    <property type="evidence" value="ECO:0007669"/>
    <property type="project" value="TreeGrafter"/>
</dbReference>
<keyword evidence="2 4" id="KW-0064">Aspartyl protease</keyword>
<dbReference type="SUPFAM" id="SSF50630">
    <property type="entry name" value="Acid proteases"/>
    <property type="match status" value="1"/>
</dbReference>
<evidence type="ECO:0000313" key="8">
    <source>
        <dbReference type="Proteomes" id="UP000258309"/>
    </source>
</evidence>
<dbReference type="InterPro" id="IPR001461">
    <property type="entry name" value="Aspartic_peptidase_A1"/>
</dbReference>
<evidence type="ECO:0000256" key="4">
    <source>
        <dbReference type="RuleBase" id="RU000454"/>
    </source>
</evidence>
<dbReference type="GO" id="GO:0004190">
    <property type="term" value="F:aspartic-type endopeptidase activity"/>
    <property type="evidence" value="ECO:0007669"/>
    <property type="project" value="UniProtKB-KW"/>
</dbReference>
<dbReference type="Gene3D" id="2.40.70.10">
    <property type="entry name" value="Acid Proteases"/>
    <property type="match status" value="2"/>
</dbReference>
<dbReference type="InterPro" id="IPR033121">
    <property type="entry name" value="PEPTIDASE_A1"/>
</dbReference>
<dbReference type="Pfam" id="PF00026">
    <property type="entry name" value="Asp"/>
    <property type="match status" value="1"/>
</dbReference>
<dbReference type="AlphaFoldDB" id="A0A3E2H1M3"/>
<gene>
    <name evidence="7" type="ORF">B7463_g9014</name>
</gene>
<evidence type="ECO:0000313" key="7">
    <source>
        <dbReference type="EMBL" id="RFU27306.1"/>
    </source>
</evidence>
<proteinExistence type="inferred from homology"/>
<dbReference type="Proteomes" id="UP000258309">
    <property type="component" value="Unassembled WGS sequence"/>
</dbReference>
<feature type="chain" id="PRO_5017658406" description="Peptidase A1 domain-containing protein" evidence="5">
    <location>
        <begin position="21"/>
        <end position="459"/>
    </location>
</feature>
<keyword evidence="4" id="KW-0645">Protease</keyword>
<dbReference type="PANTHER" id="PTHR47966">
    <property type="entry name" value="BETA-SITE APP-CLEAVING ENZYME, ISOFORM A-RELATED"/>
    <property type="match status" value="1"/>
</dbReference>
<dbReference type="CDD" id="cd05471">
    <property type="entry name" value="pepsin_like"/>
    <property type="match status" value="1"/>
</dbReference>
<sequence>MLSHTTIITIVLLVLQVIEARNIPVAYSRSTTIEHTTTPIKATREAIDYIPTSSNVLTLRHTRSTPGGGKKYRSAAHIFGHIPTTNHSSTLISLLQGGEFATDIKLGTQTFEAIVDTGSSDTWVVQSSFTCLRIATGQPWPASNCGFGPTYTIDSSFTPILDVNFNISYGSGQFLTGVFGREDVTLAGIEINQQIAVVDQAGWQGDNSTSGLIGLAYPAITDQYAGTDPTVDNTDLAPQIPYCPIFQTMVEQGLVSDLFSLAILRNVDGPAGYLALGGVPPLDFEQNFTSTPILITHIPQYPIGYDFYTINTQGIYLDGIMVSGSGDDVQYIVDSGTTLAYLPPLITSAINAAFNPPAIFSFWYGIYIVNCNATAPPVSIKIGGVMLNINPADMIFVAGTDLFGQKLCASGVTTGGQGPYILGDTFLKNVVAVFDIGAGMMRFAGRAYYESNNLGGGLR</sequence>
<evidence type="ECO:0000256" key="3">
    <source>
        <dbReference type="PIRSR" id="PIRSR601461-1"/>
    </source>
</evidence>
<feature type="domain" description="Peptidase A1" evidence="6">
    <location>
        <begin position="100"/>
        <end position="444"/>
    </location>
</feature>
<dbReference type="PRINTS" id="PR00792">
    <property type="entry name" value="PEPSIN"/>
</dbReference>
<feature type="non-terminal residue" evidence="7">
    <location>
        <position position="1"/>
    </location>
</feature>
<accession>A0A3E2H1M3</accession>
<protein>
    <recommendedName>
        <fullName evidence="6">Peptidase A1 domain-containing protein</fullName>
    </recommendedName>
</protein>
<evidence type="ECO:0000256" key="1">
    <source>
        <dbReference type="ARBA" id="ARBA00007447"/>
    </source>
</evidence>
<dbReference type="OMA" id="GLQWGST"/>
<dbReference type="OrthoDB" id="15189at2759"/>
<dbReference type="GO" id="GO:0006508">
    <property type="term" value="P:proteolysis"/>
    <property type="evidence" value="ECO:0007669"/>
    <property type="project" value="UniProtKB-KW"/>
</dbReference>
<evidence type="ECO:0000256" key="2">
    <source>
        <dbReference type="ARBA" id="ARBA00022750"/>
    </source>
</evidence>
<evidence type="ECO:0000259" key="6">
    <source>
        <dbReference type="PROSITE" id="PS51767"/>
    </source>
</evidence>
<feature type="non-terminal residue" evidence="7">
    <location>
        <position position="459"/>
    </location>
</feature>
<comment type="caution">
    <text evidence="7">The sequence shown here is derived from an EMBL/GenBank/DDBJ whole genome shotgun (WGS) entry which is preliminary data.</text>
</comment>
<comment type="similarity">
    <text evidence="1 4">Belongs to the peptidase A1 family.</text>
</comment>
<dbReference type="STRING" id="5539.A0A3E2H1M3"/>
<keyword evidence="4" id="KW-0378">Hydrolase</keyword>